<evidence type="ECO:0000256" key="1">
    <source>
        <dbReference type="ARBA" id="ARBA00023125"/>
    </source>
</evidence>
<dbReference type="KEGG" id="amt:Amet_0911"/>
<dbReference type="RefSeq" id="WP_012062174.1">
    <property type="nucleotide sequence ID" value="NC_009633.1"/>
</dbReference>
<dbReference type="eggNOG" id="COG4974">
    <property type="taxonomic scope" value="Bacteria"/>
</dbReference>
<keyword evidence="1" id="KW-0238">DNA-binding</keyword>
<dbReference type="Gene3D" id="1.10.150.130">
    <property type="match status" value="1"/>
</dbReference>
<name>A6TLR4_ALKMQ</name>
<dbReference type="InterPro" id="IPR011010">
    <property type="entry name" value="DNA_brk_join_enz"/>
</dbReference>
<organism evidence="3 4">
    <name type="scientific">Alkaliphilus metalliredigens (strain QYMF)</name>
    <dbReference type="NCBI Taxonomy" id="293826"/>
    <lineage>
        <taxon>Bacteria</taxon>
        <taxon>Bacillati</taxon>
        <taxon>Bacillota</taxon>
        <taxon>Clostridia</taxon>
        <taxon>Peptostreptococcales</taxon>
        <taxon>Natronincolaceae</taxon>
        <taxon>Alkaliphilus</taxon>
    </lineage>
</organism>
<proteinExistence type="predicted"/>
<dbReference type="AlphaFoldDB" id="A6TLR4"/>
<dbReference type="STRING" id="293826.Amet_0911"/>
<gene>
    <name evidence="3" type="ordered locus">Amet_0911</name>
</gene>
<evidence type="ECO:0000313" key="4">
    <source>
        <dbReference type="Proteomes" id="UP000001572"/>
    </source>
</evidence>
<feature type="domain" description="Phage integrase SAM-like" evidence="2">
    <location>
        <begin position="25"/>
        <end position="113"/>
    </location>
</feature>
<dbReference type="SUPFAM" id="SSF56349">
    <property type="entry name" value="DNA breaking-rejoining enzymes"/>
    <property type="match status" value="1"/>
</dbReference>
<dbReference type="Proteomes" id="UP000001572">
    <property type="component" value="Chromosome"/>
</dbReference>
<accession>A6TLR4</accession>
<keyword evidence="4" id="KW-1185">Reference proteome</keyword>
<dbReference type="EMBL" id="CP000724">
    <property type="protein sequence ID" value="ABR47132.1"/>
    <property type="molecule type" value="Genomic_DNA"/>
</dbReference>
<dbReference type="OrthoDB" id="107900at2"/>
<sequence>MKNKNGLKQIIMTKRSDLTYKELEEDYIKECRVNNLSEYTIDFYVISGRTFGKFVDVNGLKVAGIKRDLIDDYILHLKDTGVKDITINTYIHGISPIIKHGMVLGIIEKFGFKDIKTTEQIKEVYTDEEPVYSNCQNYR</sequence>
<dbReference type="InterPro" id="IPR025269">
    <property type="entry name" value="SAM-like_dom"/>
</dbReference>
<dbReference type="Pfam" id="PF13102">
    <property type="entry name" value="Phage_int_SAM_5"/>
    <property type="match status" value="1"/>
</dbReference>
<evidence type="ECO:0000259" key="2">
    <source>
        <dbReference type="Pfam" id="PF13102"/>
    </source>
</evidence>
<dbReference type="GO" id="GO:0003677">
    <property type="term" value="F:DNA binding"/>
    <property type="evidence" value="ECO:0007669"/>
    <property type="project" value="UniProtKB-KW"/>
</dbReference>
<protein>
    <recommendedName>
        <fullName evidence="2">Phage integrase SAM-like domain-containing protein</fullName>
    </recommendedName>
</protein>
<dbReference type="HOGENOM" id="CLU_1840897_0_0_9"/>
<dbReference type="InterPro" id="IPR010998">
    <property type="entry name" value="Integrase_recombinase_N"/>
</dbReference>
<reference evidence="4" key="1">
    <citation type="journal article" date="2016" name="Genome Announc.">
        <title>Complete genome sequence of Alkaliphilus metalliredigens strain QYMF, an alkaliphilic and metal-reducing bacterium isolated from borax-contaminated leachate ponds.</title>
        <authorList>
            <person name="Hwang C."/>
            <person name="Copeland A."/>
            <person name="Lucas S."/>
            <person name="Lapidus A."/>
            <person name="Barry K."/>
            <person name="Detter J.C."/>
            <person name="Glavina Del Rio T."/>
            <person name="Hammon N."/>
            <person name="Israni S."/>
            <person name="Dalin E."/>
            <person name="Tice H."/>
            <person name="Pitluck S."/>
            <person name="Chertkov O."/>
            <person name="Brettin T."/>
            <person name="Bruce D."/>
            <person name="Han C."/>
            <person name="Schmutz J."/>
            <person name="Larimer F."/>
            <person name="Land M.L."/>
            <person name="Hauser L."/>
            <person name="Kyrpides N."/>
            <person name="Mikhailova N."/>
            <person name="Ye Q."/>
            <person name="Zhou J."/>
            <person name="Richardson P."/>
            <person name="Fields M.W."/>
        </authorList>
    </citation>
    <scope>NUCLEOTIDE SEQUENCE [LARGE SCALE GENOMIC DNA]</scope>
    <source>
        <strain evidence="4">QYMF</strain>
    </source>
</reference>
<evidence type="ECO:0000313" key="3">
    <source>
        <dbReference type="EMBL" id="ABR47132.1"/>
    </source>
</evidence>